<feature type="non-terminal residue" evidence="1">
    <location>
        <position position="1"/>
    </location>
</feature>
<dbReference type="Proteomes" id="UP000005466">
    <property type="component" value="Unassembled WGS sequence"/>
</dbReference>
<comment type="caution">
    <text evidence="1">The sequence shown here is derived from an EMBL/GenBank/DDBJ whole genome shotgun (WGS) entry which is preliminary data.</text>
</comment>
<sequence length="35" mass="4212">GRRIYVGDEVDGLRLTRIDNQRLQFDGNRHIEVNW</sequence>
<dbReference type="EMBL" id="ADWY01000261">
    <property type="protein sequence ID" value="EGH08776.1"/>
    <property type="molecule type" value="Genomic_DNA"/>
</dbReference>
<protein>
    <submittedName>
        <fullName evidence="1">Type III secretion apparatus protein, YscD/HrpQ family</fullName>
    </submittedName>
</protein>
<accession>F3C1G0</accession>
<evidence type="ECO:0000313" key="1">
    <source>
        <dbReference type="EMBL" id="EGH08776.1"/>
    </source>
</evidence>
<dbReference type="HOGENOM" id="CLU_3370299_0_0_6"/>
<proteinExistence type="predicted"/>
<name>F3C1G0_PSESG</name>
<dbReference type="BioCyc" id="PSYR875330:G11XH-1187-MONOMER"/>
<dbReference type="AlphaFoldDB" id="F3C1G0"/>
<gene>
    <name evidence="1" type="ORF">Pgy4_06537</name>
</gene>
<reference evidence="1 2" key="1">
    <citation type="journal article" date="2011" name="PLoS Pathog.">
        <title>Dynamic evolution of pathogenicity revealed by sequencing and comparative genomics of 19 Pseudomonas syringae isolates.</title>
        <authorList>
            <person name="Baltrus D.A."/>
            <person name="Nishimura M.T."/>
            <person name="Romanchuk A."/>
            <person name="Chang J.H."/>
            <person name="Mukhtar M.S."/>
            <person name="Cherkis K."/>
            <person name="Roach J."/>
            <person name="Grant S.R."/>
            <person name="Jones C.D."/>
            <person name="Dangl J.L."/>
        </authorList>
    </citation>
    <scope>NUCLEOTIDE SEQUENCE [LARGE SCALE GENOMIC DNA]</scope>
    <source>
        <strain evidence="2">race 4</strain>
    </source>
</reference>
<evidence type="ECO:0000313" key="2">
    <source>
        <dbReference type="Proteomes" id="UP000005466"/>
    </source>
</evidence>
<organism evidence="1 2">
    <name type="scientific">Pseudomonas savastanoi pv. glycinea str. race 4</name>
    <dbReference type="NCBI Taxonomy" id="875330"/>
    <lineage>
        <taxon>Bacteria</taxon>
        <taxon>Pseudomonadati</taxon>
        <taxon>Pseudomonadota</taxon>
        <taxon>Gammaproteobacteria</taxon>
        <taxon>Pseudomonadales</taxon>
        <taxon>Pseudomonadaceae</taxon>
        <taxon>Pseudomonas</taxon>
    </lineage>
</organism>